<dbReference type="GO" id="GO:0016410">
    <property type="term" value="F:N-acyltransferase activity"/>
    <property type="evidence" value="ECO:0007669"/>
    <property type="project" value="TreeGrafter"/>
</dbReference>
<evidence type="ECO:0000256" key="5">
    <source>
        <dbReference type="SAM" id="Phobius"/>
    </source>
</evidence>
<evidence type="ECO:0000256" key="4">
    <source>
        <dbReference type="ARBA" id="ARBA00023098"/>
    </source>
</evidence>
<feature type="transmembrane region" description="Helical" evidence="5">
    <location>
        <begin position="138"/>
        <end position="160"/>
    </location>
</feature>
<dbReference type="PANTHER" id="PTHR13943">
    <property type="entry name" value="HRAS-LIKE SUPPRESSOR - RELATED"/>
    <property type="match status" value="1"/>
</dbReference>
<dbReference type="InterPro" id="IPR007053">
    <property type="entry name" value="LRAT_dom"/>
</dbReference>
<feature type="domain" description="LRAT" evidence="6">
    <location>
        <begin position="15"/>
        <end position="131"/>
    </location>
</feature>
<organism evidence="7 8">
    <name type="scientific">Triplophysa tibetana</name>
    <dbReference type="NCBI Taxonomy" id="1572043"/>
    <lineage>
        <taxon>Eukaryota</taxon>
        <taxon>Metazoa</taxon>
        <taxon>Chordata</taxon>
        <taxon>Craniata</taxon>
        <taxon>Vertebrata</taxon>
        <taxon>Euteleostomi</taxon>
        <taxon>Actinopterygii</taxon>
        <taxon>Neopterygii</taxon>
        <taxon>Teleostei</taxon>
        <taxon>Ostariophysi</taxon>
        <taxon>Cypriniformes</taxon>
        <taxon>Nemacheilidae</taxon>
        <taxon>Triplophysa</taxon>
    </lineage>
</organism>
<keyword evidence="2" id="KW-0808">Transferase</keyword>
<keyword evidence="4" id="KW-0443">Lipid metabolism</keyword>
<dbReference type="GO" id="GO:0004623">
    <property type="term" value="F:phospholipase A2 activity"/>
    <property type="evidence" value="ECO:0007669"/>
    <property type="project" value="TreeGrafter"/>
</dbReference>
<evidence type="ECO:0000259" key="6">
    <source>
        <dbReference type="PROSITE" id="PS51934"/>
    </source>
</evidence>
<reference evidence="7 8" key="1">
    <citation type="journal article" date="2019" name="Mol. Ecol. Resour.">
        <title>Chromosome-level genome assembly of Triplophysa tibetana, a fish adapted to the harsh high-altitude environment of the Tibetan Plateau.</title>
        <authorList>
            <person name="Yang X."/>
            <person name="Liu H."/>
            <person name="Ma Z."/>
            <person name="Zou Y."/>
            <person name="Zou M."/>
            <person name="Mao Y."/>
            <person name="Li X."/>
            <person name="Wang H."/>
            <person name="Chen T."/>
            <person name="Wang W."/>
            <person name="Yang R."/>
        </authorList>
    </citation>
    <scope>NUCLEOTIDE SEQUENCE [LARGE SCALE GENOMIC DNA]</scope>
    <source>
        <strain evidence="7">TTIB1903HZAU</strain>
        <tissue evidence="7">Muscle</tissue>
    </source>
</reference>
<dbReference type="Gene3D" id="3.90.1720.10">
    <property type="entry name" value="endopeptidase domain like (from Nostoc punctiforme)"/>
    <property type="match status" value="1"/>
</dbReference>
<comment type="caution">
    <text evidence="7">The sequence shown here is derived from an EMBL/GenBank/DDBJ whole genome shotgun (WGS) entry which is preliminary data.</text>
</comment>
<evidence type="ECO:0000256" key="3">
    <source>
        <dbReference type="ARBA" id="ARBA00022801"/>
    </source>
</evidence>
<keyword evidence="7" id="KW-0675">Receptor</keyword>
<keyword evidence="3" id="KW-0378">Hydrolase</keyword>
<dbReference type="PANTHER" id="PTHR13943:SF31">
    <property type="entry name" value="PHOSPHOLIPASE A AND ACYLTRANSFERASE 3"/>
    <property type="match status" value="1"/>
</dbReference>
<evidence type="ECO:0000256" key="2">
    <source>
        <dbReference type="ARBA" id="ARBA00022679"/>
    </source>
</evidence>
<gene>
    <name evidence="7" type="ORF">E1301_Tti004025</name>
</gene>
<dbReference type="GO" id="GO:0070292">
    <property type="term" value="P:N-acylphosphatidylethanolamine metabolic process"/>
    <property type="evidence" value="ECO:0007669"/>
    <property type="project" value="TreeGrafter"/>
</dbReference>
<dbReference type="Pfam" id="PF04970">
    <property type="entry name" value="LRAT"/>
    <property type="match status" value="1"/>
</dbReference>
<accession>A0A5A9NIL8</accession>
<name>A0A5A9NIL8_9TELE</name>
<protein>
    <submittedName>
        <fullName evidence="7">Retinoic acid receptor responder protein 3</fullName>
    </submittedName>
</protein>
<comment type="similarity">
    <text evidence="1">Belongs to the H-rev107 family.</text>
</comment>
<keyword evidence="5" id="KW-0472">Membrane</keyword>
<dbReference type="GO" id="GO:0005737">
    <property type="term" value="C:cytoplasm"/>
    <property type="evidence" value="ECO:0007669"/>
    <property type="project" value="TreeGrafter"/>
</dbReference>
<dbReference type="InterPro" id="IPR051496">
    <property type="entry name" value="H-rev107_PLA/AT"/>
</dbReference>
<sequence length="170" mass="18762">MIVSQHDEKAKPGDLIEIFRGGYQHWAIYVGDGFVIHLAPPSEYANAGSYSMMSVVCDRALVKKEEIWDVVGSDKYRINNLLDDKYELRDIGDILRDAESLVGSIRPYSVVTGNCEHFVTELRYGKPESRQVRKAMEIGVGVGVAAIVGIGVLALAATLFGSKDKEKQTK</sequence>
<dbReference type="AlphaFoldDB" id="A0A5A9NIL8"/>
<keyword evidence="5" id="KW-1133">Transmembrane helix</keyword>
<evidence type="ECO:0000256" key="1">
    <source>
        <dbReference type="ARBA" id="ARBA00007824"/>
    </source>
</evidence>
<keyword evidence="8" id="KW-1185">Reference proteome</keyword>
<dbReference type="EMBL" id="SOYY01000017">
    <property type="protein sequence ID" value="KAA0709550.1"/>
    <property type="molecule type" value="Genomic_DNA"/>
</dbReference>
<proteinExistence type="inferred from homology"/>
<evidence type="ECO:0000313" key="7">
    <source>
        <dbReference type="EMBL" id="KAA0709550.1"/>
    </source>
</evidence>
<keyword evidence="5" id="KW-0812">Transmembrane</keyword>
<evidence type="ECO:0000313" key="8">
    <source>
        <dbReference type="Proteomes" id="UP000324632"/>
    </source>
</evidence>
<dbReference type="GO" id="GO:0008970">
    <property type="term" value="F:phospholipase A1 activity"/>
    <property type="evidence" value="ECO:0007669"/>
    <property type="project" value="TreeGrafter"/>
</dbReference>
<dbReference type="Proteomes" id="UP000324632">
    <property type="component" value="Chromosome 17"/>
</dbReference>
<dbReference type="PROSITE" id="PS51934">
    <property type="entry name" value="LRAT"/>
    <property type="match status" value="1"/>
</dbReference>